<evidence type="ECO:0000256" key="3">
    <source>
        <dbReference type="PROSITE-ProRule" id="PRU00591"/>
    </source>
</evidence>
<dbReference type="Gene3D" id="2.60.40.1080">
    <property type="match status" value="1"/>
</dbReference>
<dbReference type="PROSITE" id="PS51170">
    <property type="entry name" value="CW"/>
    <property type="match status" value="1"/>
</dbReference>
<organism evidence="5 6">
    <name type="scientific">Roseburia inulinivorans</name>
    <dbReference type="NCBI Taxonomy" id="360807"/>
    <lineage>
        <taxon>Bacteria</taxon>
        <taxon>Bacillati</taxon>
        <taxon>Bacillota</taxon>
        <taxon>Clostridia</taxon>
        <taxon>Lachnospirales</taxon>
        <taxon>Lachnospiraceae</taxon>
        <taxon>Roseburia</taxon>
    </lineage>
</organism>
<proteinExistence type="inferred from homology"/>
<evidence type="ECO:0000256" key="2">
    <source>
        <dbReference type="ARBA" id="ARBA00022737"/>
    </source>
</evidence>
<sequence length="883" mass="92849">MNFLNLVQGAAGKVKGVATLLSGLTKTQAIIAGVATVTAVGGVGTGGYFLYDHFHQPEPIVADVVISTEVAEEPTEEVVAVEEVVTEETEAAEPETVTLVGSSIEKDLKIKIQDESSKNVKGQPFEITIKADKKKAKSTTYSDDDKDGIIYIKSIDAGKYDVSLNEIDGYISKENSYKLTVKDKIEYTKVDVKDEIKSAAEVAPAEDAEVDNVEVEAVIQDTVETVDSTCTPSKVGAGDVDTSNFPKASVGGSTKVDIAQAAVTASAKRVGYHATGNEGETVPSTATKEPKSSETQQPSEGGADKGDNTGNQGGNSQGGTTGGTTGSGDSQGGSSTGGTEEPKPNPEPSTYDITITHIFYKSDGTTKADKADEKETVTVAKGAKTVTTKKSYNGYQALPGTTLDIVEGTKEYNIKWIATAADTVTYKVTHEFYQADQKTKAADSKTEEIKAAADAAQITASSYEAEGYKLISGSTTIAVTKGTTAYTLNWAKVAAATAASASVTAPQTAALYNSTINNANAIGLTATLTDAGNIITNITWTSSNEKVVKVSNGAKTGCTLTAVGIGSATVTGTITYLSKPGDTKTTANDKKITCTVTVNDFTGNTTTQLKDKSGRLLYKDSECKKPATVADYNANGTYYTEPVYTGWQTIDGKVYYYNSNHQRVTGSQVISGITYNFGSDGALQQGSGKNGIDVSSHQGNIDWASVKAAGINFAIIRVGYRGSQTGALVEDSCFKKNIQGATANGINVGVYFFTQATTEAEAVEEASMALTLCSGYNLSYPIFVDTENGSGAARANGLDKGTRTACVAAFCKTIANGGRKAGVYASKSWYNNKIDASAFSNYFIWVAQYNTTCNYKGKYNMWQYSSKGSVPGIKGNVDVNIAY</sequence>
<dbReference type="InterPro" id="IPR002053">
    <property type="entry name" value="Glyco_hydro_25"/>
</dbReference>
<dbReference type="EMBL" id="CYYR01000016">
    <property type="protein sequence ID" value="CUO14880.1"/>
    <property type="molecule type" value="Genomic_DNA"/>
</dbReference>
<dbReference type="GO" id="GO:0016052">
    <property type="term" value="P:carbohydrate catabolic process"/>
    <property type="evidence" value="ECO:0007669"/>
    <property type="project" value="TreeGrafter"/>
</dbReference>
<dbReference type="EC" id="3.2.1.17" evidence="5"/>
<reference evidence="5 6" key="1">
    <citation type="submission" date="2015-09" db="EMBL/GenBank/DDBJ databases">
        <authorList>
            <consortium name="Pathogen Informatics"/>
        </authorList>
    </citation>
    <scope>NUCLEOTIDE SEQUENCE [LARGE SCALE GENOMIC DNA]</scope>
    <source>
        <strain evidence="5 6">2789STDY5608835</strain>
    </source>
</reference>
<dbReference type="InterPro" id="IPR017853">
    <property type="entry name" value="GH"/>
</dbReference>
<name>A0A174CSS5_9FIRM</name>
<dbReference type="GO" id="GO:0016998">
    <property type="term" value="P:cell wall macromolecule catabolic process"/>
    <property type="evidence" value="ECO:0007669"/>
    <property type="project" value="InterPro"/>
</dbReference>
<dbReference type="SUPFAM" id="SSF51445">
    <property type="entry name" value="(Trans)glycosidases"/>
    <property type="match status" value="1"/>
</dbReference>
<dbReference type="PROSITE" id="PS51904">
    <property type="entry name" value="GLYCOSYL_HYDROL_F25_2"/>
    <property type="match status" value="1"/>
</dbReference>
<keyword evidence="2" id="KW-0677">Repeat</keyword>
<dbReference type="CDD" id="cd06414">
    <property type="entry name" value="GH25_LytC-like"/>
    <property type="match status" value="1"/>
</dbReference>
<dbReference type="PANTHER" id="PTHR34135">
    <property type="entry name" value="LYSOZYME"/>
    <property type="match status" value="1"/>
</dbReference>
<evidence type="ECO:0000256" key="1">
    <source>
        <dbReference type="ARBA" id="ARBA00010646"/>
    </source>
</evidence>
<feature type="region of interest" description="Disordered" evidence="4">
    <location>
        <begin position="270"/>
        <end position="351"/>
    </location>
</feature>
<dbReference type="GO" id="GO:0003796">
    <property type="term" value="F:lysozyme activity"/>
    <property type="evidence" value="ECO:0007669"/>
    <property type="project" value="UniProtKB-EC"/>
</dbReference>
<dbReference type="AlphaFoldDB" id="A0A174CSS5"/>
<protein>
    <submittedName>
        <fullName evidence="5">Lysozyme M1</fullName>
        <ecNumber evidence="5">3.2.1.17</ecNumber>
    </submittedName>
</protein>
<feature type="compositionally biased region" description="Gly residues" evidence="4">
    <location>
        <begin position="311"/>
        <end position="336"/>
    </location>
</feature>
<dbReference type="Gene3D" id="3.20.20.80">
    <property type="entry name" value="Glycosidases"/>
    <property type="match status" value="1"/>
</dbReference>
<dbReference type="InterPro" id="IPR018337">
    <property type="entry name" value="Cell_wall/Cho-bd_repeat"/>
</dbReference>
<dbReference type="PANTHER" id="PTHR34135:SF2">
    <property type="entry name" value="LYSOZYME"/>
    <property type="match status" value="1"/>
</dbReference>
<evidence type="ECO:0000256" key="4">
    <source>
        <dbReference type="SAM" id="MobiDB-lite"/>
    </source>
</evidence>
<evidence type="ECO:0000313" key="5">
    <source>
        <dbReference type="EMBL" id="CUO14880.1"/>
    </source>
</evidence>
<dbReference type="Pfam" id="PF01183">
    <property type="entry name" value="Glyco_hydro_25"/>
    <property type="match status" value="1"/>
</dbReference>
<dbReference type="RefSeq" id="WP_055302348.1">
    <property type="nucleotide sequence ID" value="NZ_CYYR01000016.1"/>
</dbReference>
<dbReference type="Proteomes" id="UP000095395">
    <property type="component" value="Unassembled WGS sequence"/>
</dbReference>
<evidence type="ECO:0000313" key="6">
    <source>
        <dbReference type="Proteomes" id="UP000095395"/>
    </source>
</evidence>
<keyword evidence="5" id="KW-0378">Hydrolase</keyword>
<comment type="similarity">
    <text evidence="1">Belongs to the glycosyl hydrolase 25 family.</text>
</comment>
<dbReference type="Gene3D" id="2.10.270.10">
    <property type="entry name" value="Cholin Binding"/>
    <property type="match status" value="1"/>
</dbReference>
<dbReference type="GO" id="GO:0009253">
    <property type="term" value="P:peptidoglycan catabolic process"/>
    <property type="evidence" value="ECO:0007669"/>
    <property type="project" value="InterPro"/>
</dbReference>
<gene>
    <name evidence="5" type="primary">acm</name>
    <name evidence="5" type="ORF">ERS852392_02311</name>
</gene>
<feature type="compositionally biased region" description="Polar residues" evidence="4">
    <location>
        <begin position="282"/>
        <end position="299"/>
    </location>
</feature>
<accession>A0A174CSS5</accession>
<feature type="repeat" description="Cell wall-binding" evidence="3">
    <location>
        <begin position="644"/>
        <end position="663"/>
    </location>
</feature>
<keyword evidence="5" id="KW-0326">Glycosidase</keyword>
<dbReference type="SUPFAM" id="SSF69360">
    <property type="entry name" value="Cell wall binding repeat"/>
    <property type="match status" value="1"/>
</dbReference>